<keyword evidence="2" id="KW-0677">Repeat</keyword>
<evidence type="ECO:0000256" key="2">
    <source>
        <dbReference type="ARBA" id="ARBA00022737"/>
    </source>
</evidence>
<sequence>MDDLVGNDLMPTNVTESKPIQNKECEKSLKASSSKMLDQLEMVTPCSEDHHESSSHLYTYMDEKSLDRVYSSEQASASPRCMDEAGIMVEELTLRNYTSENIAIVGTSTNRDRTQNRQKPWQHLYQMAGEAGSEHVAGKAAPTDRGRSTTTTWDDTENTIFPGFWNQTHKSPNDDAAIDPKPVTDGNIVLHNESIPNGGIRTKILSSSGFSEYFIRSTLKGKGITCKGPAHQGLARECNSQLQMKSTNVPAKVSDVRLTSAAKTILAPLPEYPETLCSLHTTALTGEISLREWLNGGLKGVNKFESLRIFRQIVELVDISHSQGVILQTLRPSCFKMAQFNQVIYIGPSVREEMKEDAAIQGFPKSCIDKRRHFEQNVVSLVNSARKKQRYSEGMKFSQMSPRESTVDVSLLQSAGSKEFRHGCDYEHDIKSKFQAEIPDVSIVSCVLEEKWYTSPEQFNGRACTFASNIYSLGVLLFELLGSFDSGKLHSAAMLDLRYRILPPDFLQEHPREAGFCLWLLHPEPSSRPATRDILRSEVIAPREEVEVIAPREEVSGDKLWPSISEGDADSELLLHFLTSLKDNKEKDASTLMAEIGCIESDLQEVEKRQLKTLPVLASYCPEFVPRSESADAEPASSVLRSKCLPIGDKETRFIGNIKQLESAYFSTRTNAHLANDNLMLRSNIEMLKSRENERMVEKKFNTMDRLGCFYDGLCKYARYTKFKQCGLVRNADFSNSANVICSLSFDRDEDYLAAGGVSKKIKIFEFQALLDDSVDIHYPVIEIPNRSKLSCLCWNSYIRNYLASTDYDGLVKTWDASTGQAFTQFAEHTERAWSVDFSRIDPTKLVSGSDDCLVKLWSLNERNSLCTIKNNANVCCVQFSADSAHSLVFSSADYKTYCYDLRNTSSPWCILAGHDKAVSYAKFLDSETVITASTDNTLKIWDLNRTTSSGLQTNACALTLRGHTNEKNFVGLSIADGYIVCGSETNEVYAYYKSLPMPITSYKFGSIDPITAKETDDDNGQFVSSVCWRRKSDMVVAANSSGCIKLLQMV</sequence>
<dbReference type="PRINTS" id="PR00320">
    <property type="entry name" value="GPROTEINBRPT"/>
</dbReference>
<feature type="compositionally biased region" description="Basic and acidic residues" evidence="4">
    <location>
        <begin position="132"/>
        <end position="147"/>
    </location>
</feature>
<protein>
    <recommendedName>
        <fullName evidence="7">Protein SPA1-RELATED 2</fullName>
    </recommendedName>
</protein>
<dbReference type="PROSITE" id="PS00678">
    <property type="entry name" value="WD_REPEATS_1"/>
    <property type="match status" value="1"/>
</dbReference>
<evidence type="ECO:0000256" key="3">
    <source>
        <dbReference type="PROSITE-ProRule" id="PRU00221"/>
    </source>
</evidence>
<organism evidence="5 6">
    <name type="scientific">Lithospermum erythrorhizon</name>
    <name type="common">Purple gromwell</name>
    <name type="synonym">Lithospermum officinale var. erythrorhizon</name>
    <dbReference type="NCBI Taxonomy" id="34254"/>
    <lineage>
        <taxon>Eukaryota</taxon>
        <taxon>Viridiplantae</taxon>
        <taxon>Streptophyta</taxon>
        <taxon>Embryophyta</taxon>
        <taxon>Tracheophyta</taxon>
        <taxon>Spermatophyta</taxon>
        <taxon>Magnoliopsida</taxon>
        <taxon>eudicotyledons</taxon>
        <taxon>Gunneridae</taxon>
        <taxon>Pentapetalae</taxon>
        <taxon>asterids</taxon>
        <taxon>lamiids</taxon>
        <taxon>Boraginales</taxon>
        <taxon>Boraginaceae</taxon>
        <taxon>Boraginoideae</taxon>
        <taxon>Lithospermeae</taxon>
        <taxon>Lithospermum</taxon>
    </lineage>
</organism>
<dbReference type="InterPro" id="IPR001680">
    <property type="entry name" value="WD40_rpt"/>
</dbReference>
<comment type="caution">
    <text evidence="5">The sequence shown here is derived from an EMBL/GenBank/DDBJ whole genome shotgun (WGS) entry which is preliminary data.</text>
</comment>
<dbReference type="InterPro" id="IPR020472">
    <property type="entry name" value="WD40_PAC1"/>
</dbReference>
<dbReference type="AlphaFoldDB" id="A0AAV3PIV0"/>
<gene>
    <name evidence="5" type="ORF">LIER_09239</name>
</gene>
<dbReference type="Proteomes" id="UP001454036">
    <property type="component" value="Unassembled WGS sequence"/>
</dbReference>
<feature type="repeat" description="WD" evidence="3">
    <location>
        <begin position="826"/>
        <end position="868"/>
    </location>
</feature>
<dbReference type="PROSITE" id="PS50082">
    <property type="entry name" value="WD_REPEATS_2"/>
    <property type="match status" value="2"/>
</dbReference>
<evidence type="ECO:0000313" key="6">
    <source>
        <dbReference type="Proteomes" id="UP001454036"/>
    </source>
</evidence>
<dbReference type="GO" id="GO:0009640">
    <property type="term" value="P:photomorphogenesis"/>
    <property type="evidence" value="ECO:0007669"/>
    <property type="project" value="InterPro"/>
</dbReference>
<dbReference type="Pfam" id="PF00400">
    <property type="entry name" value="WD40"/>
    <property type="match status" value="3"/>
</dbReference>
<keyword evidence="6" id="KW-1185">Reference proteome</keyword>
<dbReference type="Gene3D" id="1.10.510.10">
    <property type="entry name" value="Transferase(Phosphotransferase) domain 1"/>
    <property type="match status" value="1"/>
</dbReference>
<name>A0AAV3PIV0_LITER</name>
<dbReference type="InterPro" id="IPR011009">
    <property type="entry name" value="Kinase-like_dom_sf"/>
</dbReference>
<keyword evidence="1 3" id="KW-0853">WD repeat</keyword>
<reference evidence="5 6" key="1">
    <citation type="submission" date="2024-01" db="EMBL/GenBank/DDBJ databases">
        <title>The complete chloroplast genome sequence of Lithospermum erythrorhizon: insights into the phylogenetic relationship among Boraginaceae species and the maternal lineages of purple gromwells.</title>
        <authorList>
            <person name="Okada T."/>
            <person name="Watanabe K."/>
        </authorList>
    </citation>
    <scope>NUCLEOTIDE SEQUENCE [LARGE SCALE GENOMIC DNA]</scope>
</reference>
<dbReference type="InterPro" id="IPR044630">
    <property type="entry name" value="SPA1/2/3/4"/>
</dbReference>
<dbReference type="PANTHER" id="PTHR44218:SF6">
    <property type="entry name" value="PROTEIN SUPPRESSOR OF PHYA-105 1"/>
    <property type="match status" value="1"/>
</dbReference>
<dbReference type="PROSITE" id="PS50294">
    <property type="entry name" value="WD_REPEATS_REGION"/>
    <property type="match status" value="1"/>
</dbReference>
<dbReference type="InterPro" id="IPR019775">
    <property type="entry name" value="WD40_repeat_CS"/>
</dbReference>
<evidence type="ECO:0000313" key="5">
    <source>
        <dbReference type="EMBL" id="GAA0150260.1"/>
    </source>
</evidence>
<dbReference type="Gene3D" id="2.130.10.10">
    <property type="entry name" value="YVTN repeat-like/Quinoprotein amine dehydrogenase"/>
    <property type="match status" value="1"/>
</dbReference>
<evidence type="ECO:0000256" key="4">
    <source>
        <dbReference type="SAM" id="MobiDB-lite"/>
    </source>
</evidence>
<dbReference type="SUPFAM" id="SSF56112">
    <property type="entry name" value="Protein kinase-like (PK-like)"/>
    <property type="match status" value="1"/>
</dbReference>
<dbReference type="SUPFAM" id="SSF50978">
    <property type="entry name" value="WD40 repeat-like"/>
    <property type="match status" value="1"/>
</dbReference>
<feature type="repeat" description="WD" evidence="3">
    <location>
        <begin position="912"/>
        <end position="945"/>
    </location>
</feature>
<dbReference type="InterPro" id="IPR015943">
    <property type="entry name" value="WD40/YVTN_repeat-like_dom_sf"/>
</dbReference>
<feature type="region of interest" description="Disordered" evidence="4">
    <location>
        <begin position="130"/>
        <end position="158"/>
    </location>
</feature>
<evidence type="ECO:0000256" key="1">
    <source>
        <dbReference type="ARBA" id="ARBA00022574"/>
    </source>
</evidence>
<dbReference type="SMART" id="SM00320">
    <property type="entry name" value="WD40"/>
    <property type="match status" value="7"/>
</dbReference>
<evidence type="ECO:0008006" key="7">
    <source>
        <dbReference type="Google" id="ProtNLM"/>
    </source>
</evidence>
<dbReference type="PANTHER" id="PTHR44218">
    <property type="entry name" value="PROTEIN SPA1-RELATED 2"/>
    <property type="match status" value="1"/>
</dbReference>
<dbReference type="InterPro" id="IPR036322">
    <property type="entry name" value="WD40_repeat_dom_sf"/>
</dbReference>
<proteinExistence type="predicted"/>
<dbReference type="EMBL" id="BAABME010001554">
    <property type="protein sequence ID" value="GAA0150260.1"/>
    <property type="molecule type" value="Genomic_DNA"/>
</dbReference>
<accession>A0AAV3PIV0</accession>